<dbReference type="EMBL" id="BAABGL010000002">
    <property type="protein sequence ID" value="GAA4384692.1"/>
    <property type="molecule type" value="Genomic_DNA"/>
</dbReference>
<dbReference type="InterPro" id="IPR053140">
    <property type="entry name" value="GDSL_Rv0518-like"/>
</dbReference>
<proteinExistence type="predicted"/>
<dbReference type="Pfam" id="PF13472">
    <property type="entry name" value="Lipase_GDSL_2"/>
    <property type="match status" value="1"/>
</dbReference>
<dbReference type="RefSeq" id="WP_345029662.1">
    <property type="nucleotide sequence ID" value="NZ_BAABGL010000002.1"/>
</dbReference>
<dbReference type="Gene3D" id="3.40.50.1110">
    <property type="entry name" value="SGNH hydrolase"/>
    <property type="match status" value="1"/>
</dbReference>
<keyword evidence="2" id="KW-0378">Hydrolase</keyword>
<organism evidence="2 3">
    <name type="scientific">Brevibacterium pityocampae</name>
    <dbReference type="NCBI Taxonomy" id="506594"/>
    <lineage>
        <taxon>Bacteria</taxon>
        <taxon>Bacillati</taxon>
        <taxon>Actinomycetota</taxon>
        <taxon>Actinomycetes</taxon>
        <taxon>Micrococcales</taxon>
        <taxon>Brevibacteriaceae</taxon>
        <taxon>Brevibacterium</taxon>
    </lineage>
</organism>
<dbReference type="GO" id="GO:0016787">
    <property type="term" value="F:hydrolase activity"/>
    <property type="evidence" value="ECO:0007669"/>
    <property type="project" value="UniProtKB-KW"/>
</dbReference>
<dbReference type="PANTHER" id="PTHR43784">
    <property type="entry name" value="GDSL-LIKE LIPASE/ACYLHYDROLASE, PUTATIVE (AFU_ORTHOLOGUE AFUA_2G00820)-RELATED"/>
    <property type="match status" value="1"/>
</dbReference>
<protein>
    <submittedName>
        <fullName evidence="2">SGNH/GDSL hydrolase family protein</fullName>
    </submittedName>
</protein>
<dbReference type="InterPro" id="IPR036514">
    <property type="entry name" value="SGNH_hydro_sf"/>
</dbReference>
<name>A0ABP8J446_9MICO</name>
<evidence type="ECO:0000259" key="1">
    <source>
        <dbReference type="Pfam" id="PF13472"/>
    </source>
</evidence>
<accession>A0ABP8J446</accession>
<evidence type="ECO:0000313" key="3">
    <source>
        <dbReference type="Proteomes" id="UP001500642"/>
    </source>
</evidence>
<keyword evidence="3" id="KW-1185">Reference proteome</keyword>
<dbReference type="PANTHER" id="PTHR43784:SF2">
    <property type="entry name" value="GDSL-LIKE LIPASE_ACYLHYDROLASE, PUTATIVE (AFU_ORTHOLOGUE AFUA_2G00820)-RELATED"/>
    <property type="match status" value="1"/>
</dbReference>
<feature type="domain" description="SGNH hydrolase-type esterase" evidence="1">
    <location>
        <begin position="10"/>
        <end position="189"/>
    </location>
</feature>
<dbReference type="CDD" id="cd01832">
    <property type="entry name" value="SGNH_hydrolase_like_1"/>
    <property type="match status" value="1"/>
</dbReference>
<dbReference type="Proteomes" id="UP001500642">
    <property type="component" value="Unassembled WGS sequence"/>
</dbReference>
<dbReference type="InterPro" id="IPR013830">
    <property type="entry name" value="SGNH_hydro"/>
</dbReference>
<evidence type="ECO:0000313" key="2">
    <source>
        <dbReference type="EMBL" id="GAA4384692.1"/>
    </source>
</evidence>
<gene>
    <name evidence="2" type="ORF">GCM10023167_05760</name>
</gene>
<dbReference type="SUPFAM" id="SSF52266">
    <property type="entry name" value="SGNH hydrolase"/>
    <property type="match status" value="1"/>
</dbReference>
<reference evidence="3" key="1">
    <citation type="journal article" date="2019" name="Int. J. Syst. Evol. Microbiol.">
        <title>The Global Catalogue of Microorganisms (GCM) 10K type strain sequencing project: providing services to taxonomists for standard genome sequencing and annotation.</title>
        <authorList>
            <consortium name="The Broad Institute Genomics Platform"/>
            <consortium name="The Broad Institute Genome Sequencing Center for Infectious Disease"/>
            <person name="Wu L."/>
            <person name="Ma J."/>
        </authorList>
    </citation>
    <scope>NUCLEOTIDE SEQUENCE [LARGE SCALE GENOMIC DNA]</scope>
    <source>
        <strain evidence="3">JCM 17808</strain>
    </source>
</reference>
<comment type="caution">
    <text evidence="2">The sequence shown here is derived from an EMBL/GenBank/DDBJ whole genome shotgun (WGS) entry which is preliminary data.</text>
</comment>
<sequence>MIERITSYVAIGDSFSEGLMDPSPDGTPDRFRGWTDRLAEQLVTSPVGSEDLRYANLAIRGRLVDSIIEEQVPRALELAPDLVSIVGGGNDCMRPGTDIDAIAAKFEEAVVALREAGIAVLMGNGYDTRRATPLIKQLRPRVAIYNSHLWSIAQRHDCTMLDMWGLRDLYGPEMWAPDRIHLSPAGHELVADQALAALERAPLPSAGVHMPDRPNRPIRTTVAEEAHWVREHLAPWVGRRLRGASSGDFVQAKLPELVRVRPEE</sequence>